<protein>
    <submittedName>
        <fullName evidence="1">Uncharacterized protein</fullName>
    </submittedName>
</protein>
<evidence type="ECO:0000313" key="2">
    <source>
        <dbReference type="Proteomes" id="UP000582643"/>
    </source>
</evidence>
<sequence>MTEAQQQWALGAVRRPVVDTERSPRVEVLSGAYEMAR</sequence>
<organism evidence="1 2">
    <name type="scientific">Streptomyces nymphaeiformis</name>
    <dbReference type="NCBI Taxonomy" id="2663842"/>
    <lineage>
        <taxon>Bacteria</taxon>
        <taxon>Bacillati</taxon>
        <taxon>Actinomycetota</taxon>
        <taxon>Actinomycetes</taxon>
        <taxon>Kitasatosporales</taxon>
        <taxon>Streptomycetaceae</taxon>
        <taxon>Streptomyces</taxon>
    </lineage>
</organism>
<reference evidence="1 2" key="1">
    <citation type="submission" date="2020-08" db="EMBL/GenBank/DDBJ databases">
        <title>Genomic Encyclopedia of Type Strains, Phase III (KMG-III): the genomes of soil and plant-associated and newly described type strains.</title>
        <authorList>
            <person name="Whitman W."/>
        </authorList>
    </citation>
    <scope>NUCLEOTIDE SEQUENCE [LARGE SCALE GENOMIC DNA]</scope>
    <source>
        <strain evidence="1 2">SFB5A</strain>
    </source>
</reference>
<gene>
    <name evidence="1" type="ORF">GGE06_008108</name>
</gene>
<comment type="caution">
    <text evidence="1">The sequence shown here is derived from an EMBL/GenBank/DDBJ whole genome shotgun (WGS) entry which is preliminary data.</text>
</comment>
<keyword evidence="2" id="KW-1185">Reference proteome</keyword>
<dbReference type="Proteomes" id="UP000582643">
    <property type="component" value="Unassembled WGS sequence"/>
</dbReference>
<name>A0A7W7XH34_9ACTN</name>
<accession>A0A7W7XH34</accession>
<dbReference type="EMBL" id="JACHJY010000017">
    <property type="protein sequence ID" value="MBB4987136.1"/>
    <property type="molecule type" value="Genomic_DNA"/>
</dbReference>
<proteinExistence type="predicted"/>
<evidence type="ECO:0000313" key="1">
    <source>
        <dbReference type="EMBL" id="MBB4987136.1"/>
    </source>
</evidence>
<dbReference type="AlphaFoldDB" id="A0A7W7XH34"/>